<evidence type="ECO:0000256" key="1">
    <source>
        <dbReference type="SAM" id="MobiDB-lite"/>
    </source>
</evidence>
<dbReference type="Pfam" id="PF25597">
    <property type="entry name" value="SH3_retrovirus"/>
    <property type="match status" value="1"/>
</dbReference>
<proteinExistence type="predicted"/>
<evidence type="ECO:0000313" key="3">
    <source>
        <dbReference type="EMBL" id="KAJ3837690.1"/>
    </source>
</evidence>
<gene>
    <name evidence="3" type="ORF">F5878DRAFT_509153</name>
</gene>
<feature type="domain" description="Retroviral polymerase SH3-like" evidence="2">
    <location>
        <begin position="58"/>
        <end position="108"/>
    </location>
</feature>
<comment type="caution">
    <text evidence="3">The sequence shown here is derived from an EMBL/GenBank/DDBJ whole genome shotgun (WGS) entry which is preliminary data.</text>
</comment>
<name>A0AA38UE28_9AGAR</name>
<feature type="non-terminal residue" evidence="3">
    <location>
        <position position="1"/>
    </location>
</feature>
<protein>
    <recommendedName>
        <fullName evidence="2">Retroviral polymerase SH3-like domain-containing protein</fullName>
    </recommendedName>
</protein>
<dbReference type="Proteomes" id="UP001163846">
    <property type="component" value="Unassembled WGS sequence"/>
</dbReference>
<organism evidence="3 4">
    <name type="scientific">Lentinula raphanica</name>
    <dbReference type="NCBI Taxonomy" id="153919"/>
    <lineage>
        <taxon>Eukaryota</taxon>
        <taxon>Fungi</taxon>
        <taxon>Dikarya</taxon>
        <taxon>Basidiomycota</taxon>
        <taxon>Agaricomycotina</taxon>
        <taxon>Agaricomycetes</taxon>
        <taxon>Agaricomycetidae</taxon>
        <taxon>Agaricales</taxon>
        <taxon>Marasmiineae</taxon>
        <taxon>Omphalotaceae</taxon>
        <taxon>Lentinula</taxon>
    </lineage>
</organism>
<dbReference type="AlphaFoldDB" id="A0AA38UE28"/>
<keyword evidence="4" id="KW-1185">Reference proteome</keyword>
<feature type="non-terminal residue" evidence="3">
    <location>
        <position position="283"/>
    </location>
</feature>
<evidence type="ECO:0000313" key="4">
    <source>
        <dbReference type="Proteomes" id="UP001163846"/>
    </source>
</evidence>
<accession>A0AA38UE28</accession>
<dbReference type="EMBL" id="MU806229">
    <property type="protein sequence ID" value="KAJ3837690.1"/>
    <property type="molecule type" value="Genomic_DNA"/>
</dbReference>
<feature type="compositionally biased region" description="Basic and acidic residues" evidence="1">
    <location>
        <begin position="102"/>
        <end position="119"/>
    </location>
</feature>
<reference evidence="3" key="1">
    <citation type="submission" date="2022-08" db="EMBL/GenBank/DDBJ databases">
        <authorList>
            <consortium name="DOE Joint Genome Institute"/>
            <person name="Min B."/>
            <person name="Riley R."/>
            <person name="Sierra-Patev S."/>
            <person name="Naranjo-Ortiz M."/>
            <person name="Looney B."/>
            <person name="Konkel Z."/>
            <person name="Slot J.C."/>
            <person name="Sakamoto Y."/>
            <person name="Steenwyk J.L."/>
            <person name="Rokas A."/>
            <person name="Carro J."/>
            <person name="Camarero S."/>
            <person name="Ferreira P."/>
            <person name="Molpeceres G."/>
            <person name="Ruiz-Duenas F.J."/>
            <person name="Serrano A."/>
            <person name="Henrissat B."/>
            <person name="Drula E."/>
            <person name="Hughes K.W."/>
            <person name="Mata J.L."/>
            <person name="Ishikawa N.K."/>
            <person name="Vargas-Isla R."/>
            <person name="Ushijima S."/>
            <person name="Smith C.A."/>
            <person name="Ahrendt S."/>
            <person name="Andreopoulos W."/>
            <person name="He G."/>
            <person name="Labutti K."/>
            <person name="Lipzen A."/>
            <person name="Ng V."/>
            <person name="Sandor L."/>
            <person name="Barry K."/>
            <person name="Martinez A.T."/>
            <person name="Xiao Y."/>
            <person name="Gibbons J.G."/>
            <person name="Terashima K."/>
            <person name="Hibbett D.S."/>
            <person name="Grigoriev I.V."/>
        </authorList>
    </citation>
    <scope>NUCLEOTIDE SEQUENCE</scope>
    <source>
        <strain evidence="3">TFB9207</strain>
    </source>
</reference>
<feature type="region of interest" description="Disordered" evidence="1">
    <location>
        <begin position="102"/>
        <end position="189"/>
    </location>
</feature>
<sequence>VLFTKVLQYQLWIYAAAYATYTENLLPSARANFQIPAELWTKKRQDISHLRPFGARGWATIVDGKPGKTDVRAEEGRMIGYVERGTYLLYLNSGAISESRHVEFEEGRGNRTLEPKGGEMDDGDEDDVRIPFDTKAQNQLPDNSDQTTTSEHATDTWTPNMVETPNLDPSTPHTSTPDIPVRRSGRNRTQSAAIIASKESEIREKEAREAGEEWAGLATHMANLAHIVDEFGEVGSDFNVALIALGMPPVPKSYSTAMEDPDRWENAIKKEIERMREFGVFGE</sequence>
<dbReference type="InterPro" id="IPR057670">
    <property type="entry name" value="SH3_retrovirus"/>
</dbReference>
<feature type="compositionally biased region" description="Polar residues" evidence="1">
    <location>
        <begin position="135"/>
        <end position="177"/>
    </location>
</feature>
<evidence type="ECO:0000259" key="2">
    <source>
        <dbReference type="Pfam" id="PF25597"/>
    </source>
</evidence>